<dbReference type="SUPFAM" id="SSF49373">
    <property type="entry name" value="Invasin/intimin cell-adhesion fragments"/>
    <property type="match status" value="2"/>
</dbReference>
<name>A0ABV1HE75_9FIRM</name>
<accession>A0ABV1HE75</accession>
<evidence type="ECO:0000256" key="2">
    <source>
        <dbReference type="SAM" id="SignalP"/>
    </source>
</evidence>
<dbReference type="InterPro" id="IPR013783">
    <property type="entry name" value="Ig-like_fold"/>
</dbReference>
<feature type="chain" id="PRO_5046946887" evidence="2">
    <location>
        <begin position="26"/>
        <end position="809"/>
    </location>
</feature>
<dbReference type="Gene3D" id="2.60.40.10">
    <property type="entry name" value="Immunoglobulins"/>
    <property type="match status" value="1"/>
</dbReference>
<dbReference type="Gene3D" id="3.80.10.10">
    <property type="entry name" value="Ribonuclease Inhibitor"/>
    <property type="match status" value="1"/>
</dbReference>
<dbReference type="PROSITE" id="PS50853">
    <property type="entry name" value="FN3"/>
    <property type="match status" value="1"/>
</dbReference>
<keyword evidence="5" id="KW-1185">Reference proteome</keyword>
<dbReference type="Pfam" id="PF02368">
    <property type="entry name" value="Big_2"/>
    <property type="match status" value="1"/>
</dbReference>
<dbReference type="InterPro" id="IPR008964">
    <property type="entry name" value="Invasin/intimin_cell_adhesion"/>
</dbReference>
<evidence type="ECO:0000256" key="1">
    <source>
        <dbReference type="SAM" id="MobiDB-lite"/>
    </source>
</evidence>
<reference evidence="4 5" key="1">
    <citation type="submission" date="2024-03" db="EMBL/GenBank/DDBJ databases">
        <title>Human intestinal bacterial collection.</title>
        <authorList>
            <person name="Pauvert C."/>
            <person name="Hitch T.C.A."/>
            <person name="Clavel T."/>
        </authorList>
    </citation>
    <scope>NUCLEOTIDE SEQUENCE [LARGE SCALE GENOMIC DNA]</scope>
    <source>
        <strain evidence="4 5">CLA-AA-H185</strain>
    </source>
</reference>
<dbReference type="Gene3D" id="2.60.40.1080">
    <property type="match status" value="2"/>
</dbReference>
<gene>
    <name evidence="4" type="ORF">WMO43_05725</name>
</gene>
<evidence type="ECO:0000313" key="4">
    <source>
        <dbReference type="EMBL" id="MEQ2557377.1"/>
    </source>
</evidence>
<evidence type="ECO:0000259" key="3">
    <source>
        <dbReference type="PROSITE" id="PS50853"/>
    </source>
</evidence>
<dbReference type="InterPro" id="IPR036116">
    <property type="entry name" value="FN3_sf"/>
</dbReference>
<dbReference type="RefSeq" id="WP_353530516.1">
    <property type="nucleotide sequence ID" value="NZ_JBBMEX010000004.1"/>
</dbReference>
<comment type="caution">
    <text evidence="4">The sequence shown here is derived from an EMBL/GenBank/DDBJ whole genome shotgun (WGS) entry which is preliminary data.</text>
</comment>
<feature type="domain" description="Fibronectin type-III" evidence="3">
    <location>
        <begin position="714"/>
        <end position="809"/>
    </location>
</feature>
<protein>
    <submittedName>
        <fullName evidence="4">Ig-like domain-containing protein</fullName>
    </submittedName>
</protein>
<evidence type="ECO:0000313" key="5">
    <source>
        <dbReference type="Proteomes" id="UP001454489"/>
    </source>
</evidence>
<dbReference type="EMBL" id="JBBMEX010000004">
    <property type="protein sequence ID" value="MEQ2557377.1"/>
    <property type="molecule type" value="Genomic_DNA"/>
</dbReference>
<proteinExistence type="predicted"/>
<feature type="signal peptide" evidence="2">
    <location>
        <begin position="1"/>
        <end position="25"/>
    </location>
</feature>
<feature type="compositionally biased region" description="Basic and acidic residues" evidence="1">
    <location>
        <begin position="613"/>
        <end position="636"/>
    </location>
</feature>
<dbReference type="Proteomes" id="UP001454489">
    <property type="component" value="Unassembled WGS sequence"/>
</dbReference>
<dbReference type="InterPro" id="IPR003961">
    <property type="entry name" value="FN3_dom"/>
</dbReference>
<feature type="region of interest" description="Disordered" evidence="1">
    <location>
        <begin position="613"/>
        <end position="638"/>
    </location>
</feature>
<dbReference type="Gene3D" id="3.40.50.12480">
    <property type="match status" value="1"/>
</dbReference>
<keyword evidence="2" id="KW-0732">Signal</keyword>
<dbReference type="InterPro" id="IPR032675">
    <property type="entry name" value="LRR_dom_sf"/>
</dbReference>
<dbReference type="InterPro" id="IPR003343">
    <property type="entry name" value="Big_2"/>
</dbReference>
<dbReference type="Pfam" id="PF00041">
    <property type="entry name" value="fn3"/>
    <property type="match status" value="1"/>
</dbReference>
<sequence>MKAKRISAWIIAVSLCITNSGLVYAAENTGMEESTIQAVQEEDSIKEKKDEEPAAECVSEDVQAEISNENELSGEITTETENVPENGTQEQHDWEAKLYLDGTAEITKYTGSDKDVVIPSTIEGHTVTSLEQEVFYKNTTVETIHIPATVIHMGHPGDVVITTFDGTKSLRSITVEEGNPVYFSRDGVLFRYAADNGKPMIERYPENKPGETYIIPRDIDAVGDFYQPKNLRKIVIPDTVSFIGISAFTGLSDATIVFCHTEPSQVDVRDIFASLTNCKIIVKNQAMKEAIGSADDFYNSENTSVLLESELSAEERNAYLTPATDLTFADGSRTKNITLEPEENCTIDYQLFPEDTTDVVTWKSSDDKVAYVETINGHSTLKAVNHGQCTLVGTDGRGRTLTIKAVVSVPIKDIQCMVHYEQFTNNGIAVLDYHTVKHDFSFNAEGEHRVYFSIWSNAPESYGKDTPTCNELLNWNITGDTDKLVYGVEHESNSCGEKWDEHYFKVNGAGSVTINVSVKDDDGSIKNGKFTVKVLKSSICNSVVSVNNVNYNGKAQMPEAKVILKDKELKKGTDYTISYSDNTKPGTGKAIIKGTGNYTGETVAYFEIQKKDSTTDSGEKDQKTDQKKDNTTEKSGQKITGISSSYKKAYNSSFTLKPKAKGKITYKSSNTKVATVNSKGKVKIKGTGKVTISITAKETSAYKKQTKKVTIYAVPGKRDIKKLSSGKKKLTVQWKKDNRSDGYQVQYSTDKKFKKNVKNVVIGKKQTTKQTIKKLKTGKKYYVRIRSYKKISGKKYYGTWSSKKTVKVK</sequence>
<organism evidence="4 5">
    <name type="scientific">Maccoyibacter intestinihominis</name>
    <dbReference type="NCBI Taxonomy" id="3133499"/>
    <lineage>
        <taxon>Bacteria</taxon>
        <taxon>Bacillati</taxon>
        <taxon>Bacillota</taxon>
        <taxon>Clostridia</taxon>
        <taxon>Lachnospirales</taxon>
        <taxon>Lachnospiraceae</taxon>
        <taxon>Maccoyibacter</taxon>
    </lineage>
</organism>
<dbReference type="SUPFAM" id="SSF49265">
    <property type="entry name" value="Fibronectin type III"/>
    <property type="match status" value="1"/>
</dbReference>